<organism evidence="1 2">
    <name type="scientific">Juglans regia</name>
    <name type="common">English walnut</name>
    <dbReference type="NCBI Taxonomy" id="51240"/>
    <lineage>
        <taxon>Eukaryota</taxon>
        <taxon>Viridiplantae</taxon>
        <taxon>Streptophyta</taxon>
        <taxon>Embryophyta</taxon>
        <taxon>Tracheophyta</taxon>
        <taxon>Spermatophyta</taxon>
        <taxon>Magnoliopsida</taxon>
        <taxon>eudicotyledons</taxon>
        <taxon>Gunneridae</taxon>
        <taxon>Pentapetalae</taxon>
        <taxon>rosids</taxon>
        <taxon>fabids</taxon>
        <taxon>Fagales</taxon>
        <taxon>Juglandaceae</taxon>
        <taxon>Juglans</taxon>
    </lineage>
</organism>
<name>A0A833TBQ6_JUGRE</name>
<dbReference type="AlphaFoldDB" id="A0A833TBQ6"/>
<dbReference type="Gramene" id="Jr11_23490_p3">
    <property type="protein sequence ID" value="cds.Jr11_23490_p3"/>
    <property type="gene ID" value="Jr11_23490"/>
</dbReference>
<dbReference type="EMBL" id="LIHL02000011">
    <property type="protein sequence ID" value="KAF5456136.1"/>
    <property type="molecule type" value="Genomic_DNA"/>
</dbReference>
<dbReference type="Proteomes" id="UP000619265">
    <property type="component" value="Unassembled WGS sequence"/>
</dbReference>
<evidence type="ECO:0000313" key="1">
    <source>
        <dbReference type="EMBL" id="KAF5456136.1"/>
    </source>
</evidence>
<proteinExistence type="predicted"/>
<reference evidence="1" key="2">
    <citation type="submission" date="2020-03" db="EMBL/GenBank/DDBJ databases">
        <title>Walnut 2.0.</title>
        <authorList>
            <person name="Marrano A."/>
            <person name="Britton M."/>
            <person name="Zimin A.V."/>
            <person name="Zaini P.A."/>
            <person name="Workman R."/>
            <person name="Puiu D."/>
            <person name="Bianco L."/>
            <person name="Allen B.J."/>
            <person name="Troggio M."/>
            <person name="Leslie C.A."/>
            <person name="Timp W."/>
            <person name="Dendekar A."/>
            <person name="Salzberg S.L."/>
            <person name="Neale D.B."/>
        </authorList>
    </citation>
    <scope>NUCLEOTIDE SEQUENCE</scope>
    <source>
        <tissue evidence="1">Leaves</tissue>
    </source>
</reference>
<protein>
    <submittedName>
        <fullName evidence="1">Uncharacterized protein</fullName>
    </submittedName>
</protein>
<evidence type="ECO:0000313" key="2">
    <source>
        <dbReference type="Proteomes" id="UP000619265"/>
    </source>
</evidence>
<reference evidence="1" key="1">
    <citation type="submission" date="2015-10" db="EMBL/GenBank/DDBJ databases">
        <authorList>
            <person name="Martinez-Garcia P.J."/>
            <person name="Crepeau M.W."/>
            <person name="Puiu D."/>
            <person name="Gonzalez-Ibeas D."/>
            <person name="Whalen J."/>
            <person name="Stevens K."/>
            <person name="Paul R."/>
            <person name="Butterfield T."/>
            <person name="Britton M."/>
            <person name="Reagan R."/>
            <person name="Chakraborty S."/>
            <person name="Walawage S.L."/>
            <person name="Vasquez-Gross H.A."/>
            <person name="Cardeno C."/>
            <person name="Famula R."/>
            <person name="Pratt K."/>
            <person name="Kuruganti S."/>
            <person name="Aradhya M.K."/>
            <person name="Leslie C.A."/>
            <person name="Dandekar A.M."/>
            <person name="Salzberg S.L."/>
            <person name="Wegrzyn J.L."/>
            <person name="Langley C.H."/>
            <person name="Neale D.B."/>
        </authorList>
    </citation>
    <scope>NUCLEOTIDE SEQUENCE</scope>
    <source>
        <tissue evidence="1">Leaves</tissue>
    </source>
</reference>
<accession>A0A833TBQ6</accession>
<comment type="caution">
    <text evidence="1">The sequence shown here is derived from an EMBL/GenBank/DDBJ whole genome shotgun (WGS) entry which is preliminary data.</text>
</comment>
<gene>
    <name evidence="1" type="ORF">F2P56_025646</name>
</gene>
<sequence>MLLLLLLRLLLDQRLRCWLRLWLRWRVIMIKILSLIGGIKRGFFDDWLRDLVGELVEVSEVLVSVGINTGSGIAAASSCNSRNSSGSGGRVCRGLTAFIHHTTTQRHPPLSLSLSLSLSI</sequence>